<organism evidence="5 6">
    <name type="scientific">Candidatus Dojkabacteria bacterium</name>
    <dbReference type="NCBI Taxonomy" id="2099670"/>
    <lineage>
        <taxon>Bacteria</taxon>
        <taxon>Candidatus Dojkabacteria</taxon>
    </lineage>
</organism>
<dbReference type="AlphaFoldDB" id="A0A5C7J3X0"/>
<feature type="domain" description="Glycosyl transferase family 1" evidence="4">
    <location>
        <begin position="172"/>
        <end position="333"/>
    </location>
</feature>
<dbReference type="EMBL" id="SSDS01000091">
    <property type="protein sequence ID" value="TXG75948.1"/>
    <property type="molecule type" value="Genomic_DNA"/>
</dbReference>
<gene>
    <name evidence="5" type="ORF">E6Q11_05810</name>
</gene>
<protein>
    <submittedName>
        <fullName evidence="5">Glycosyltransferase</fullName>
    </submittedName>
</protein>
<accession>A0A5C7J3X0</accession>
<evidence type="ECO:0000313" key="6">
    <source>
        <dbReference type="Proteomes" id="UP000321026"/>
    </source>
</evidence>
<dbReference type="Proteomes" id="UP000321026">
    <property type="component" value="Unassembled WGS sequence"/>
</dbReference>
<reference evidence="5 6" key="1">
    <citation type="submission" date="2018-09" db="EMBL/GenBank/DDBJ databases">
        <title>Metagenome Assembled Genomes from an Advanced Water Purification Facility.</title>
        <authorList>
            <person name="Stamps B.W."/>
            <person name="Spear J.R."/>
        </authorList>
    </citation>
    <scope>NUCLEOTIDE SEQUENCE [LARGE SCALE GENOMIC DNA]</scope>
    <source>
        <strain evidence="5">Bin_63_2</strain>
    </source>
</reference>
<sequence length="358" mass="40356">MRIFYIQPILASYRAELVKSLLKNFQLTLLCGQSAVGAGFRTIVPENVPVVDAPMKPLLGGRLFWQHNVRKTMCREKPELVLACANMRDLTYWWLLIWARHNGIKVFSHGQGLYSKRHIGSLIAFVYRTAARLSHRYVCYTELSRQTMLAAGCPSEKLAVADNAIRFSADAADLQKAGTEQGILFVGRLRKECNLENLVGAIARLRIQHPEVVLHVVGSGELEADYRARFDQSWVIFHGAIYDDARILEISRACRIGCYPGNAGLSVVHYFALRLPPLVHDDMPAHMGPEPSYVKDGLNGAFFSKEENFDSMAVTLEKIWRMPPAKYQEMSAAAFMEYERLNSPSMGERMVSIIKEST</sequence>
<proteinExistence type="inferred from homology"/>
<keyword evidence="2" id="KW-0328">Glycosyltransferase</keyword>
<dbReference type="PANTHER" id="PTHR12526:SF640">
    <property type="entry name" value="COLANIC ACID BIOSYNTHESIS GLYCOSYLTRANSFERASE WCAL-RELATED"/>
    <property type="match status" value="1"/>
</dbReference>
<comment type="similarity">
    <text evidence="1">Belongs to the glycosyltransferase group 1 family. Glycosyltransferase 4 subfamily.</text>
</comment>
<comment type="caution">
    <text evidence="5">The sequence shown here is derived from an EMBL/GenBank/DDBJ whole genome shotgun (WGS) entry which is preliminary data.</text>
</comment>
<evidence type="ECO:0000256" key="3">
    <source>
        <dbReference type="ARBA" id="ARBA00022679"/>
    </source>
</evidence>
<dbReference type="CDD" id="cd03801">
    <property type="entry name" value="GT4_PimA-like"/>
    <property type="match status" value="1"/>
</dbReference>
<dbReference type="SUPFAM" id="SSF53756">
    <property type="entry name" value="UDP-Glycosyltransferase/glycogen phosphorylase"/>
    <property type="match status" value="1"/>
</dbReference>
<evidence type="ECO:0000256" key="2">
    <source>
        <dbReference type="ARBA" id="ARBA00022676"/>
    </source>
</evidence>
<dbReference type="PANTHER" id="PTHR12526">
    <property type="entry name" value="GLYCOSYLTRANSFERASE"/>
    <property type="match status" value="1"/>
</dbReference>
<evidence type="ECO:0000256" key="1">
    <source>
        <dbReference type="ARBA" id="ARBA00009481"/>
    </source>
</evidence>
<keyword evidence="3 5" id="KW-0808">Transferase</keyword>
<dbReference type="Gene3D" id="3.40.50.2000">
    <property type="entry name" value="Glycogen Phosphorylase B"/>
    <property type="match status" value="1"/>
</dbReference>
<evidence type="ECO:0000313" key="5">
    <source>
        <dbReference type="EMBL" id="TXG75948.1"/>
    </source>
</evidence>
<dbReference type="InterPro" id="IPR001296">
    <property type="entry name" value="Glyco_trans_1"/>
</dbReference>
<name>A0A5C7J3X0_9BACT</name>
<dbReference type="Pfam" id="PF00534">
    <property type="entry name" value="Glycos_transf_1"/>
    <property type="match status" value="1"/>
</dbReference>
<evidence type="ECO:0000259" key="4">
    <source>
        <dbReference type="Pfam" id="PF00534"/>
    </source>
</evidence>
<dbReference type="GO" id="GO:0016757">
    <property type="term" value="F:glycosyltransferase activity"/>
    <property type="evidence" value="ECO:0007669"/>
    <property type="project" value="UniProtKB-KW"/>
</dbReference>